<dbReference type="InterPro" id="IPR002872">
    <property type="entry name" value="Proline_DH_dom"/>
</dbReference>
<evidence type="ECO:0000313" key="10">
    <source>
        <dbReference type="EMBL" id="TWH64857.1"/>
    </source>
</evidence>
<accession>A0A562I1D3</accession>
<dbReference type="InterPro" id="IPR024089">
    <property type="entry name" value="PRODH_PutA_dom_I/II"/>
</dbReference>
<feature type="active site" evidence="6">
    <location>
        <position position="821"/>
    </location>
</feature>
<reference evidence="10 11" key="1">
    <citation type="submission" date="2019-07" db="EMBL/GenBank/DDBJ databases">
        <title>Genomic Encyclopedia of Type Strains, Phase I: the one thousand microbial genomes (KMG-I) project.</title>
        <authorList>
            <person name="Kyrpides N."/>
        </authorList>
    </citation>
    <scope>NUCLEOTIDE SEQUENCE [LARGE SCALE GENOMIC DNA]</scope>
    <source>
        <strain evidence="10 11">DSM 375</strain>
    </source>
</reference>
<evidence type="ECO:0000313" key="11">
    <source>
        <dbReference type="Proteomes" id="UP000319627"/>
    </source>
</evidence>
<dbReference type="RefSeq" id="WP_144571510.1">
    <property type="nucleotide sequence ID" value="NZ_VLKG01000006.1"/>
</dbReference>
<name>A0A562I1D3_9GAMM</name>
<feature type="active site" evidence="6">
    <location>
        <position position="787"/>
    </location>
</feature>
<dbReference type="InterPro" id="IPR016162">
    <property type="entry name" value="Ald_DH_N"/>
</dbReference>
<dbReference type="OrthoDB" id="9812625at2"/>
<dbReference type="PIRSF" id="PIRSF000197">
    <property type="entry name" value="Bifunct_PutA"/>
    <property type="match status" value="1"/>
</dbReference>
<dbReference type="InterPro" id="IPR050485">
    <property type="entry name" value="Proline_metab_enzyme"/>
</dbReference>
<keyword evidence="11" id="KW-1185">Reference proteome</keyword>
<comment type="similarity">
    <text evidence="5">In the N-terminal section; belongs to the proline dehydrogenase family.</text>
</comment>
<keyword evidence="5" id="KW-0274">FAD</keyword>
<dbReference type="UniPathway" id="UPA00261">
    <property type="reaction ID" value="UER00373"/>
</dbReference>
<dbReference type="InterPro" id="IPR015590">
    <property type="entry name" value="Aldehyde_DH_dom"/>
</dbReference>
<dbReference type="Proteomes" id="UP000319627">
    <property type="component" value="Unassembled WGS sequence"/>
</dbReference>
<keyword evidence="5" id="KW-0678">Repressor</keyword>
<dbReference type="GO" id="GO:0004657">
    <property type="term" value="F:proline dehydrogenase activity"/>
    <property type="evidence" value="ECO:0007669"/>
    <property type="project" value="UniProtKB-UniRule"/>
</dbReference>
<evidence type="ECO:0000256" key="6">
    <source>
        <dbReference type="PIRSR" id="PIRSR000197-1"/>
    </source>
</evidence>
<dbReference type="PANTHER" id="PTHR42862">
    <property type="entry name" value="DELTA-1-PYRROLINE-5-CARBOXYLATE DEHYDROGENASE 1, ISOFORM A-RELATED"/>
    <property type="match status" value="1"/>
</dbReference>
<proteinExistence type="inferred from homology"/>
<evidence type="ECO:0000256" key="2">
    <source>
        <dbReference type="ARBA" id="ARBA00023002"/>
    </source>
</evidence>
<protein>
    <recommendedName>
        <fullName evidence="5">Bifunctional protein PutA</fullName>
    </recommendedName>
    <domain>
        <recommendedName>
            <fullName evidence="5">Proline dehydrogenase</fullName>
            <ecNumber evidence="5">1.5.5.2</ecNumber>
        </recommendedName>
        <alternativeName>
            <fullName evidence="5">Proline oxidase</fullName>
        </alternativeName>
    </domain>
    <domain>
        <recommendedName>
            <fullName evidence="5">Delta-1-pyrroline-5-carboxylate dehydrogenase</fullName>
            <shortName evidence="5">P5C dehydrogenase</shortName>
            <ecNumber evidence="5">1.2.1.88</ecNumber>
        </recommendedName>
        <alternativeName>
            <fullName evidence="5">L-glutamate gamma-semialdehyde dehydrogenase</fullName>
        </alternativeName>
    </domain>
</protein>
<evidence type="ECO:0000259" key="7">
    <source>
        <dbReference type="Pfam" id="PF00171"/>
    </source>
</evidence>
<dbReference type="GO" id="GO:0010133">
    <property type="term" value="P:L-proline catabolic process to L-glutamate"/>
    <property type="evidence" value="ECO:0007669"/>
    <property type="project" value="UniProtKB-UniRule"/>
</dbReference>
<keyword evidence="5" id="KW-0642">Proline metabolism</keyword>
<dbReference type="Gene3D" id="3.40.309.10">
    <property type="entry name" value="Aldehyde Dehydrogenase, Chain A, domain 2"/>
    <property type="match status" value="1"/>
</dbReference>
<dbReference type="EMBL" id="VLKG01000006">
    <property type="protein sequence ID" value="TWH64857.1"/>
    <property type="molecule type" value="Genomic_DNA"/>
</dbReference>
<evidence type="ECO:0000256" key="5">
    <source>
        <dbReference type="PIRNR" id="PIRNR000197"/>
    </source>
</evidence>
<dbReference type="Gene3D" id="3.40.605.10">
    <property type="entry name" value="Aldehyde Dehydrogenase, Chain A, domain 1"/>
    <property type="match status" value="1"/>
</dbReference>
<dbReference type="Pfam" id="PF00171">
    <property type="entry name" value="Aldedh"/>
    <property type="match status" value="1"/>
</dbReference>
<evidence type="ECO:0000256" key="3">
    <source>
        <dbReference type="ARBA" id="ARBA00023027"/>
    </source>
</evidence>
<comment type="pathway">
    <text evidence="1 5">Amino-acid degradation; L-proline degradation into L-glutamate; L-glutamate from L-proline: step 2/2.</text>
</comment>
<dbReference type="InterPro" id="IPR016160">
    <property type="entry name" value="Ald_DH_CS_CYS"/>
</dbReference>
<dbReference type="Pfam" id="PF01619">
    <property type="entry name" value="Pro_dh"/>
    <property type="match status" value="1"/>
</dbReference>
<evidence type="ECO:0000256" key="4">
    <source>
        <dbReference type="ARBA" id="ARBA00048142"/>
    </source>
</evidence>
<dbReference type="InterPro" id="IPR025703">
    <property type="entry name" value="Bifunct_PutA"/>
</dbReference>
<evidence type="ECO:0000259" key="8">
    <source>
        <dbReference type="Pfam" id="PF01619"/>
    </source>
</evidence>
<dbReference type="InterPro" id="IPR016161">
    <property type="entry name" value="Ald_DH/histidinol_DH"/>
</dbReference>
<dbReference type="Pfam" id="PF14850">
    <property type="entry name" value="Pro_dh-DNA_bdg"/>
    <property type="match status" value="1"/>
</dbReference>
<dbReference type="EC" id="1.2.1.88" evidence="5"/>
<dbReference type="InterPro" id="IPR016163">
    <property type="entry name" value="Ald_DH_C"/>
</dbReference>
<evidence type="ECO:0000256" key="1">
    <source>
        <dbReference type="ARBA" id="ARBA00004786"/>
    </source>
</evidence>
<keyword evidence="5" id="KW-0805">Transcription regulation</keyword>
<comment type="cofactor">
    <cofactor evidence="5">
        <name>FAD</name>
        <dbReference type="ChEBI" id="CHEBI:57692"/>
    </cofactor>
</comment>
<dbReference type="GO" id="GO:0009898">
    <property type="term" value="C:cytoplasmic side of plasma membrane"/>
    <property type="evidence" value="ECO:0007669"/>
    <property type="project" value="TreeGrafter"/>
</dbReference>
<keyword evidence="5" id="KW-0285">Flavoprotein</keyword>
<keyword evidence="5" id="KW-0238">DNA-binding</keyword>
<dbReference type="InterPro" id="IPR029041">
    <property type="entry name" value="FAD-linked_oxidoreductase-like"/>
</dbReference>
<dbReference type="NCBIfam" id="NF008869">
    <property type="entry name" value="PRK11904.1"/>
    <property type="match status" value="1"/>
</dbReference>
<evidence type="ECO:0000259" key="9">
    <source>
        <dbReference type="Pfam" id="PF14850"/>
    </source>
</evidence>
<comment type="caution">
    <text evidence="10">The sequence shown here is derived from an EMBL/GenBank/DDBJ whole genome shotgun (WGS) entry which is preliminary data.</text>
</comment>
<dbReference type="Gene3D" id="1.20.5.460">
    <property type="entry name" value="Single helix bin"/>
    <property type="match status" value="1"/>
</dbReference>
<dbReference type="SUPFAM" id="SSF53720">
    <property type="entry name" value="ALDH-like"/>
    <property type="match status" value="1"/>
</dbReference>
<dbReference type="InterPro" id="IPR005933">
    <property type="entry name" value="PutA_C"/>
</dbReference>
<dbReference type="FunFam" id="3.40.309.10:FF:000005">
    <property type="entry name" value="1-pyrroline-5-carboxylate dehydrogenase 1"/>
    <property type="match status" value="1"/>
</dbReference>
<dbReference type="NCBIfam" id="TIGR01238">
    <property type="entry name" value="D1pyr5carbox3"/>
    <property type="match status" value="1"/>
</dbReference>
<dbReference type="Gene3D" id="3.20.20.220">
    <property type="match status" value="1"/>
</dbReference>
<comment type="similarity">
    <text evidence="5">In the C-terminal section; belongs to the aldehyde dehydrogenase family.</text>
</comment>
<keyword evidence="2 5" id="KW-0560">Oxidoreductase</keyword>
<comment type="function">
    <text evidence="5">Oxidizes proline to glutamate for use as a carbon and nitrogen source.</text>
</comment>
<comment type="catalytic activity">
    <reaction evidence="5">
        <text>L-proline + a quinone = (S)-1-pyrroline-5-carboxylate + a quinol + H(+)</text>
        <dbReference type="Rhea" id="RHEA:23784"/>
        <dbReference type="ChEBI" id="CHEBI:15378"/>
        <dbReference type="ChEBI" id="CHEBI:17388"/>
        <dbReference type="ChEBI" id="CHEBI:24646"/>
        <dbReference type="ChEBI" id="CHEBI:60039"/>
        <dbReference type="ChEBI" id="CHEBI:132124"/>
        <dbReference type="EC" id="1.5.5.2"/>
    </reaction>
</comment>
<dbReference type="EC" id="1.5.5.2" evidence="5"/>
<feature type="domain" description="Proline dehydrogenase" evidence="8">
    <location>
        <begin position="176"/>
        <end position="472"/>
    </location>
</feature>
<dbReference type="InterPro" id="IPR024082">
    <property type="entry name" value="PRODH_PutA_dom_II"/>
</dbReference>
<dbReference type="GO" id="GO:0003700">
    <property type="term" value="F:DNA-binding transcription factor activity"/>
    <property type="evidence" value="ECO:0007669"/>
    <property type="project" value="InterPro"/>
</dbReference>
<dbReference type="GO" id="GO:0003677">
    <property type="term" value="F:DNA binding"/>
    <property type="evidence" value="ECO:0007669"/>
    <property type="project" value="UniProtKB-KW"/>
</dbReference>
<gene>
    <name evidence="10" type="ORF">LX59_01797</name>
</gene>
<dbReference type="GO" id="GO:0003842">
    <property type="term" value="F:L-glutamate gamma-semialdehyde dehydrogenase activity"/>
    <property type="evidence" value="ECO:0007669"/>
    <property type="project" value="UniProtKB-UniRule"/>
</dbReference>
<dbReference type="PANTHER" id="PTHR42862:SF1">
    <property type="entry name" value="DELTA-1-PYRROLINE-5-CARBOXYLATE DEHYDROGENASE 2, ISOFORM A-RELATED"/>
    <property type="match status" value="1"/>
</dbReference>
<keyword evidence="3 5" id="KW-0520">NAD</keyword>
<dbReference type="AlphaFoldDB" id="A0A562I1D3"/>
<comment type="pathway">
    <text evidence="5">Amino-acid degradation; L-proline degradation into L-glutamate; L-glutamate from L-proline: step 1/2.</text>
</comment>
<feature type="domain" description="Proline dehydrogenase PutA" evidence="9">
    <location>
        <begin position="64"/>
        <end position="166"/>
    </location>
</feature>
<organism evidence="10 11">
    <name type="scientific">Azomonas agilis</name>
    <dbReference type="NCBI Taxonomy" id="116849"/>
    <lineage>
        <taxon>Bacteria</taxon>
        <taxon>Pseudomonadati</taxon>
        <taxon>Pseudomonadota</taxon>
        <taxon>Gammaproteobacteria</taxon>
        <taxon>Pseudomonadales</taxon>
        <taxon>Pseudomonadaceae</taxon>
        <taxon>Azomonas</taxon>
    </lineage>
</organism>
<keyword evidence="5" id="KW-0804">Transcription</keyword>
<comment type="catalytic activity">
    <reaction evidence="4 5">
        <text>L-glutamate 5-semialdehyde + NAD(+) + H2O = L-glutamate + NADH + 2 H(+)</text>
        <dbReference type="Rhea" id="RHEA:30235"/>
        <dbReference type="ChEBI" id="CHEBI:15377"/>
        <dbReference type="ChEBI" id="CHEBI:15378"/>
        <dbReference type="ChEBI" id="CHEBI:29985"/>
        <dbReference type="ChEBI" id="CHEBI:57540"/>
        <dbReference type="ChEBI" id="CHEBI:57945"/>
        <dbReference type="ChEBI" id="CHEBI:58066"/>
        <dbReference type="EC" id="1.2.1.88"/>
    </reaction>
</comment>
<dbReference type="PROSITE" id="PS00070">
    <property type="entry name" value="ALDEHYDE_DEHYDR_CYS"/>
    <property type="match status" value="1"/>
</dbReference>
<dbReference type="SUPFAM" id="SSF81935">
    <property type="entry name" value="N-terminal domain of bifunctional PutA protein"/>
    <property type="match status" value="1"/>
</dbReference>
<feature type="domain" description="Aldehyde dehydrogenase" evidence="7">
    <location>
        <begin position="567"/>
        <end position="1001"/>
    </location>
</feature>
<dbReference type="SUPFAM" id="SSF51730">
    <property type="entry name" value="FAD-linked oxidoreductase"/>
    <property type="match status" value="1"/>
</dbReference>
<sequence length="1230" mass="134930">MFFNAAQYADIRQAGDQPESEAVSYLVDQCPWEQLPEQVQQDARRWTELLRQQLGRHQAGLTQVLLHSFPLSTREGVALMALAEALLRIPDTSTRLQLIRDKLGQGQWTFDSEHKRPFSAHIALFGLVLSSRLLETSVIPKPVKSLLEPLVGYAVEHAVVLLGQQFIAGASIEQALRRTQQAQERVFLHSYDMLGESALTQQDADCYRAAYEQAIQTVGQSVQDTTEHLSERPGISIKLSALHPKYSSWKLERVHQELYPRLLELAVLAKHYGIGLTLDAEEYEHLALSLSLVERLCQEDSLQDWAGLGVAVQAYLKCAPQVIARLIAWSRTYQRPLTIRLVKGAYWDAEIKRAQVLGLAQYPVYTRKYHTDLSYLVCAQQLLAASDCIYPQFATHNTQSIAAIHYLATGSPEAAYEFQCLYGMGEPLYQSLLPQLKRPCRRYTPVGPQTALLAYLARRLLENGANTGFINRVANADCPLSEVLADPLHLIQQRASTEGCVGLPHPQIPKPRLLQGPQGRYTARGYDLSHIEVRTQLGFVIERSKQSYCGARPSTRLAHCASLSPVFTCMNPANTTELLGHYQAATPTDIAQAIQVLTPLERLWPPAPKVRAALLNRAANLLEQEQPNFIALLVREAGKTLAAAVAETREAVDFLRYYAQGSVFLNSETHPPLGIVVCISPWNFPLAIFLGQISAALAAGNRVLAKPAEQTNLIADQAIRLLYRAGVPRAAVQLLPGSGAEVGAALVNDACIAGVLFTGSTQTAYGIQRALAGRLGAHGKPIPLIAETGGINAMIVDSSALPEQVVKDVVLSAFDSAGQRCSALRLLCLQEEVADLIIQQLMGAMAQLELGNPEQATTDIGPVIDPMAKQRLEDYINQQSYLGRSVFQHHSLEYADGYFIPPTLIELKYPAELQQEVFGPVLHWVRYKSKDLDALVAQINALGYGLTLGVQSRLETTCQRITQRAVVGNLYVNRSQIGAVVGVQPFGGERRSGTGPKAGGPLYLYRLLAGYPWGAPLDGLKTHHRLGYPSAVTTDTALKSLQAWAISSARTELAACCERYAHHSLAGASFLLQGATGEDNRYELQPRSQILCLAEQPEDRWLQLAAVLACGGQVVWPACEHSSQQYEILPIEVQGQIQLVANWFEETTPLDALLVHGDTAFIQQASAQAARYKGAVLNPQHYPSGCTDIALEWLLVERVQTINTTANGGNAHLATLVDSHSLSTEVQNQG</sequence>